<dbReference type="Gene3D" id="3.20.20.80">
    <property type="entry name" value="Glycosidases"/>
    <property type="match status" value="1"/>
</dbReference>
<dbReference type="CDD" id="cd02857">
    <property type="entry name" value="E_set_CDase_PDE_N"/>
    <property type="match status" value="1"/>
</dbReference>
<dbReference type="SMART" id="SM00642">
    <property type="entry name" value="Aamy"/>
    <property type="match status" value="1"/>
</dbReference>
<dbReference type="Pfam" id="PF16657">
    <property type="entry name" value="Malt_amylase_C"/>
    <property type="match status" value="1"/>
</dbReference>
<comment type="caution">
    <text evidence="5">The sequence shown here is derived from an EMBL/GenBank/DDBJ whole genome shotgun (WGS) entry which is preliminary data.</text>
</comment>
<feature type="domain" description="Glycosyl hydrolase family 13 catalytic" evidence="4">
    <location>
        <begin position="190"/>
        <end position="548"/>
    </location>
</feature>
<accession>A0ABN8FIX4</accession>
<protein>
    <submittedName>
        <fullName evidence="5">Cyclomaltodextrinase</fullName>
        <ecNumber evidence="5">3.2.1.54</ecNumber>
    </submittedName>
</protein>
<organism evidence="5 6">
    <name type="scientific">Paenibacillus pseudetheri</name>
    <dbReference type="NCBI Taxonomy" id="2897682"/>
    <lineage>
        <taxon>Bacteria</taxon>
        <taxon>Bacillati</taxon>
        <taxon>Bacillota</taxon>
        <taxon>Bacilli</taxon>
        <taxon>Bacillales</taxon>
        <taxon>Paenibacillaceae</taxon>
        <taxon>Paenibacillus</taxon>
    </lineage>
</organism>
<dbReference type="Gene3D" id="2.60.40.1180">
    <property type="entry name" value="Golgi alpha-mannosidase II"/>
    <property type="match status" value="1"/>
</dbReference>
<evidence type="ECO:0000259" key="4">
    <source>
        <dbReference type="SMART" id="SM00642"/>
    </source>
</evidence>
<keyword evidence="3 5" id="KW-0326">Glycosidase</keyword>
<sequence>MNSCEIISCFNLEGYDKIQTKFKGNETAKGSTSDYHEVSPFLRLQAAKGWKLIMIQQEAVYHRMGQNWSYAYDESTLHIRIRTKRDNVSQIDLFCGDKYGWDKTHEVIPMQHMASDSLFDYWQAAVRPVYRRLTYYFALYNKDEVLYYLEKGFFSEPPAIIYEGLFDFPFLNREDVHSPPAWVKDAVFYQIFPERFANGDPTNDPADVLDWGGTPSPRNFFGGDLQGVLDHLDYLCELGITAIYFNPLFEATTNHKYDIKDYFLVDPHLGTNALLKELVDACHSKGIRVILDGVFNHCGHTFPPFVDLLTNGRSSRYADWFHVREWPPQVIDGIPTYDTFAFEPIMPKFNTENPEVKDYLLNVGRYWIEEIGVDGWRLDVANEVSHTFWRQFRNTIKSINPEAYLVGEIMHDSLPWLLGDQFDAVMNYPLTNIQINFFAHGQINAAQFSLSIATMLANYPQQITEAAFNLLDSHDTTRFLTLCGGDIRRLKLAVLFQMTFQGAPCIYYGDEIGMEGKYDPDNRKCMEWDIQKQNRELFEYYRWTISLRKSHTAFRSSGFKSLEIPDHPRLLVYERWDEHSRFLIVLNNEEVLVDATIPVPGTDAIWVNLETQKRTEKFTSLLHLNLPEFGYAVFQAVNK</sequence>
<evidence type="ECO:0000256" key="2">
    <source>
        <dbReference type="ARBA" id="ARBA00022801"/>
    </source>
</evidence>
<dbReference type="PANTHER" id="PTHR10357:SF210">
    <property type="entry name" value="MALTODEXTRIN GLUCOSIDASE"/>
    <property type="match status" value="1"/>
</dbReference>
<dbReference type="SUPFAM" id="SSF51011">
    <property type="entry name" value="Glycosyl hydrolase domain"/>
    <property type="match status" value="1"/>
</dbReference>
<dbReference type="InterPro" id="IPR006047">
    <property type="entry name" value="GH13_cat_dom"/>
</dbReference>
<reference evidence="5" key="1">
    <citation type="submission" date="2021-12" db="EMBL/GenBank/DDBJ databases">
        <authorList>
            <person name="Criscuolo A."/>
        </authorList>
    </citation>
    <scope>NUCLEOTIDE SEQUENCE</scope>
    <source>
        <strain evidence="5">CIP111894</strain>
    </source>
</reference>
<evidence type="ECO:0000313" key="6">
    <source>
        <dbReference type="Proteomes" id="UP000838749"/>
    </source>
</evidence>
<dbReference type="EC" id="3.2.1.54" evidence="5"/>
<gene>
    <name evidence="5" type="ORF">PAECIP111894_04082</name>
</gene>
<dbReference type="InterPro" id="IPR004185">
    <property type="entry name" value="Glyco_hydro_13_lg-like_dom"/>
</dbReference>
<evidence type="ECO:0000313" key="5">
    <source>
        <dbReference type="EMBL" id="CAH1057909.1"/>
    </source>
</evidence>
<keyword evidence="2 5" id="KW-0378">Hydrolase</keyword>
<dbReference type="GO" id="GO:0047798">
    <property type="term" value="F:cyclomaltodextrinase activity"/>
    <property type="evidence" value="ECO:0007669"/>
    <property type="project" value="UniProtKB-EC"/>
</dbReference>
<dbReference type="SUPFAM" id="SSF51445">
    <property type="entry name" value="(Trans)glycosidases"/>
    <property type="match status" value="1"/>
</dbReference>
<dbReference type="InterPro" id="IPR017853">
    <property type="entry name" value="GH"/>
</dbReference>
<evidence type="ECO:0000256" key="3">
    <source>
        <dbReference type="ARBA" id="ARBA00023295"/>
    </source>
</evidence>
<dbReference type="CDD" id="cd11338">
    <property type="entry name" value="AmyAc_CMD"/>
    <property type="match status" value="1"/>
</dbReference>
<dbReference type="InterPro" id="IPR013780">
    <property type="entry name" value="Glyco_hydro_b"/>
</dbReference>
<proteinExistence type="inferred from homology"/>
<comment type="similarity">
    <text evidence="1">Belongs to the glycosyl hydrolase 13 family.</text>
</comment>
<name>A0ABN8FIX4_9BACL</name>
<dbReference type="Gene3D" id="3.90.400.10">
    <property type="entry name" value="Oligo-1,6-glucosidase, Domain 2"/>
    <property type="match status" value="1"/>
</dbReference>
<dbReference type="Proteomes" id="UP000838749">
    <property type="component" value="Unassembled WGS sequence"/>
</dbReference>
<dbReference type="EMBL" id="CAKMAB010000026">
    <property type="protein sequence ID" value="CAH1057909.1"/>
    <property type="molecule type" value="Genomic_DNA"/>
</dbReference>
<dbReference type="Gene3D" id="2.60.40.10">
    <property type="entry name" value="Immunoglobulins"/>
    <property type="match status" value="1"/>
</dbReference>
<dbReference type="Pfam" id="PF00128">
    <property type="entry name" value="Alpha-amylase"/>
    <property type="match status" value="1"/>
</dbReference>
<dbReference type="PANTHER" id="PTHR10357">
    <property type="entry name" value="ALPHA-AMYLASE FAMILY MEMBER"/>
    <property type="match status" value="1"/>
</dbReference>
<evidence type="ECO:0000256" key="1">
    <source>
        <dbReference type="ARBA" id="ARBA00008061"/>
    </source>
</evidence>
<dbReference type="Pfam" id="PF02903">
    <property type="entry name" value="Alpha-amylase_N"/>
    <property type="match status" value="1"/>
</dbReference>
<dbReference type="InterPro" id="IPR045857">
    <property type="entry name" value="O16G_dom_2"/>
</dbReference>
<keyword evidence="6" id="KW-1185">Reference proteome</keyword>
<dbReference type="InterPro" id="IPR013783">
    <property type="entry name" value="Ig-like_fold"/>
</dbReference>
<dbReference type="InterPro" id="IPR032091">
    <property type="entry name" value="Malt_amylase-like_C"/>
</dbReference>